<dbReference type="GeneID" id="70132750"/>
<organism evidence="1 2">
    <name type="scientific">Truncatella angustata</name>
    <dbReference type="NCBI Taxonomy" id="152316"/>
    <lineage>
        <taxon>Eukaryota</taxon>
        <taxon>Fungi</taxon>
        <taxon>Dikarya</taxon>
        <taxon>Ascomycota</taxon>
        <taxon>Pezizomycotina</taxon>
        <taxon>Sordariomycetes</taxon>
        <taxon>Xylariomycetidae</taxon>
        <taxon>Amphisphaeriales</taxon>
        <taxon>Sporocadaceae</taxon>
        <taxon>Truncatella</taxon>
    </lineage>
</organism>
<dbReference type="AlphaFoldDB" id="A0A9P8RP29"/>
<accession>A0A9P8RP29</accession>
<evidence type="ECO:0000313" key="2">
    <source>
        <dbReference type="Proteomes" id="UP000758603"/>
    </source>
</evidence>
<keyword evidence="2" id="KW-1185">Reference proteome</keyword>
<protein>
    <submittedName>
        <fullName evidence="1">Uncharacterized protein</fullName>
    </submittedName>
</protein>
<sequence>MSTSTEAITKDHRELKEYYNRVIVKIAIISPGDKLLGVTIIFRDLFLRRGE</sequence>
<reference evidence="1" key="1">
    <citation type="journal article" date="2021" name="Nat. Commun.">
        <title>Genetic determinants of endophytism in the Arabidopsis root mycobiome.</title>
        <authorList>
            <person name="Mesny F."/>
            <person name="Miyauchi S."/>
            <person name="Thiergart T."/>
            <person name="Pickel B."/>
            <person name="Atanasova L."/>
            <person name="Karlsson M."/>
            <person name="Huettel B."/>
            <person name="Barry K.W."/>
            <person name="Haridas S."/>
            <person name="Chen C."/>
            <person name="Bauer D."/>
            <person name="Andreopoulos W."/>
            <person name="Pangilinan J."/>
            <person name="LaButti K."/>
            <person name="Riley R."/>
            <person name="Lipzen A."/>
            <person name="Clum A."/>
            <person name="Drula E."/>
            <person name="Henrissat B."/>
            <person name="Kohler A."/>
            <person name="Grigoriev I.V."/>
            <person name="Martin F.M."/>
            <person name="Hacquard S."/>
        </authorList>
    </citation>
    <scope>NUCLEOTIDE SEQUENCE</scope>
    <source>
        <strain evidence="1">MPI-SDFR-AT-0073</strain>
    </source>
</reference>
<comment type="caution">
    <text evidence="1">The sequence shown here is derived from an EMBL/GenBank/DDBJ whole genome shotgun (WGS) entry which is preliminary data.</text>
</comment>
<name>A0A9P8RP29_9PEZI</name>
<dbReference type="RefSeq" id="XP_045953264.1">
    <property type="nucleotide sequence ID" value="XM_046103859.1"/>
</dbReference>
<dbReference type="EMBL" id="JAGPXC010000009">
    <property type="protein sequence ID" value="KAH6646750.1"/>
    <property type="molecule type" value="Genomic_DNA"/>
</dbReference>
<proteinExistence type="predicted"/>
<evidence type="ECO:0000313" key="1">
    <source>
        <dbReference type="EMBL" id="KAH6646750.1"/>
    </source>
</evidence>
<dbReference type="Proteomes" id="UP000758603">
    <property type="component" value="Unassembled WGS sequence"/>
</dbReference>
<gene>
    <name evidence="1" type="ORF">BKA67DRAFT_580444</name>
</gene>